<dbReference type="GO" id="GO:0016020">
    <property type="term" value="C:membrane"/>
    <property type="evidence" value="ECO:0007669"/>
    <property type="project" value="UniProtKB-SubCell"/>
</dbReference>
<dbReference type="CDD" id="cd06257">
    <property type="entry name" value="DnaJ"/>
    <property type="match status" value="1"/>
</dbReference>
<dbReference type="Gene3D" id="1.10.287.110">
    <property type="entry name" value="DnaJ domain"/>
    <property type="match status" value="1"/>
</dbReference>
<proteinExistence type="predicted"/>
<dbReference type="PRINTS" id="PR00625">
    <property type="entry name" value="JDOMAIN"/>
</dbReference>
<protein>
    <recommendedName>
        <fullName evidence="3">DnaJ homolog subfamily C member 22</fullName>
    </recommendedName>
</protein>
<feature type="transmembrane region" description="Helical" evidence="7">
    <location>
        <begin position="31"/>
        <end position="49"/>
    </location>
</feature>
<keyword evidence="6 7" id="KW-0472">Membrane</keyword>
<evidence type="ECO:0000259" key="8">
    <source>
        <dbReference type="PROSITE" id="PS50076"/>
    </source>
</evidence>
<feature type="domain" description="J" evidence="8">
    <location>
        <begin position="283"/>
        <end position="347"/>
    </location>
</feature>
<feature type="transmembrane region" description="Helical" evidence="7">
    <location>
        <begin position="157"/>
        <end position="178"/>
    </location>
</feature>
<dbReference type="Pfam" id="PF05154">
    <property type="entry name" value="TM2"/>
    <property type="match status" value="1"/>
</dbReference>
<evidence type="ECO:0000256" key="6">
    <source>
        <dbReference type="ARBA" id="ARBA00023136"/>
    </source>
</evidence>
<feature type="transmembrane region" description="Helical" evidence="7">
    <location>
        <begin position="6"/>
        <end position="24"/>
    </location>
</feature>
<comment type="subcellular location">
    <subcellularLocation>
        <location evidence="2">Membrane</location>
        <topology evidence="2">Multi-pass membrane protein</topology>
    </subcellularLocation>
</comment>
<evidence type="ECO:0000256" key="5">
    <source>
        <dbReference type="ARBA" id="ARBA00022989"/>
    </source>
</evidence>
<evidence type="ECO:0000256" key="1">
    <source>
        <dbReference type="ARBA" id="ARBA00002080"/>
    </source>
</evidence>
<dbReference type="SUPFAM" id="SSF46565">
    <property type="entry name" value="Chaperone J-domain"/>
    <property type="match status" value="1"/>
</dbReference>
<feature type="transmembrane region" description="Helical" evidence="7">
    <location>
        <begin position="199"/>
        <end position="217"/>
    </location>
</feature>
<feature type="transmembrane region" description="Helical" evidence="7">
    <location>
        <begin position="116"/>
        <end position="137"/>
    </location>
</feature>
<evidence type="ECO:0000256" key="2">
    <source>
        <dbReference type="ARBA" id="ARBA00004141"/>
    </source>
</evidence>
<gene>
    <name evidence="10" type="primary">LOC115218651</name>
</gene>
<feature type="transmembrane region" description="Helical" evidence="7">
    <location>
        <begin position="85"/>
        <end position="104"/>
    </location>
</feature>
<dbReference type="PANTHER" id="PTHR44733:SF1">
    <property type="entry name" value="DNAJ HOMOLOG SUBFAMILY C MEMBER 22"/>
    <property type="match status" value="1"/>
</dbReference>
<dbReference type="InterPro" id="IPR001623">
    <property type="entry name" value="DnaJ_domain"/>
</dbReference>
<dbReference type="KEGG" id="osn:115218651"/>
<dbReference type="InterPro" id="IPR036869">
    <property type="entry name" value="J_dom_sf"/>
</dbReference>
<dbReference type="PANTHER" id="PTHR44733">
    <property type="entry name" value="DNAJ HOMOLOG SUBFAMILY C MEMBER 22"/>
    <property type="match status" value="1"/>
</dbReference>
<organism evidence="9 10">
    <name type="scientific">Octopus sinensis</name>
    <name type="common">East Asian common octopus</name>
    <dbReference type="NCBI Taxonomy" id="2607531"/>
    <lineage>
        <taxon>Eukaryota</taxon>
        <taxon>Metazoa</taxon>
        <taxon>Spiralia</taxon>
        <taxon>Lophotrochozoa</taxon>
        <taxon>Mollusca</taxon>
        <taxon>Cephalopoda</taxon>
        <taxon>Coleoidea</taxon>
        <taxon>Octopodiformes</taxon>
        <taxon>Octopoda</taxon>
        <taxon>Incirrata</taxon>
        <taxon>Octopodidae</taxon>
        <taxon>Octopus</taxon>
    </lineage>
</organism>
<evidence type="ECO:0000313" key="10">
    <source>
        <dbReference type="RefSeq" id="XP_029644432.1"/>
    </source>
</evidence>
<dbReference type="Pfam" id="PF00226">
    <property type="entry name" value="DnaJ"/>
    <property type="match status" value="1"/>
</dbReference>
<keyword evidence="9" id="KW-1185">Reference proteome</keyword>
<dbReference type="AlphaFoldDB" id="A0A6P7T247"/>
<evidence type="ECO:0000256" key="4">
    <source>
        <dbReference type="ARBA" id="ARBA00022692"/>
    </source>
</evidence>
<name>A0A6P7T247_9MOLL</name>
<dbReference type="RefSeq" id="XP_029644432.1">
    <property type="nucleotide sequence ID" value="XM_029788572.2"/>
</dbReference>
<sequence length="347" mass="40215">MAKVVIAYILWFFGGLFGIHHIYLNRDNQALVWWATLAGCGIGWFRDLWRIPFYVRRANNDQFYVEEMKDRKRIYSHPPITYERIISQIFISALFAYLFYSAWPSELLESYGSLKILVVAVFTPIVAAYGVMLVANIGDQEGDLKLSLIGSFLGVPFYWNNPTQIIYSSLISTALLNYKGNKWTKTTPRPSRTSCPKRTLRITIFCSIYLTLWVSVICHNATVTNINGEERKLSEVISTFFASPAWEETKESIWFLFEYGTQYGWYNLAEAVWKIFDSDGMHNAYKVLGLHHNASLQEIKSSYRKLVKEWHPDRHQDPKMKEIASKQFITIQSAYITLTKDKSSRSV</sequence>
<dbReference type="Proteomes" id="UP000515154">
    <property type="component" value="Linkage group LG13"/>
</dbReference>
<evidence type="ECO:0000256" key="3">
    <source>
        <dbReference type="ARBA" id="ARBA00020945"/>
    </source>
</evidence>
<keyword evidence="4 7" id="KW-0812">Transmembrane</keyword>
<comment type="function">
    <text evidence="1">May function as a co-chaperone.</text>
</comment>
<dbReference type="PROSITE" id="PS50076">
    <property type="entry name" value="DNAJ_2"/>
    <property type="match status" value="1"/>
</dbReference>
<keyword evidence="5 7" id="KW-1133">Transmembrane helix</keyword>
<evidence type="ECO:0000313" key="9">
    <source>
        <dbReference type="Proteomes" id="UP000515154"/>
    </source>
</evidence>
<evidence type="ECO:0000256" key="7">
    <source>
        <dbReference type="SAM" id="Phobius"/>
    </source>
</evidence>
<dbReference type="InterPro" id="IPR007829">
    <property type="entry name" value="TM2"/>
</dbReference>
<reference evidence="10" key="1">
    <citation type="submission" date="2025-08" db="UniProtKB">
        <authorList>
            <consortium name="RefSeq"/>
        </authorList>
    </citation>
    <scope>IDENTIFICATION</scope>
</reference>
<dbReference type="SMART" id="SM00271">
    <property type="entry name" value="DnaJ"/>
    <property type="match status" value="1"/>
</dbReference>
<accession>A0A6P7T247</accession>